<dbReference type="OrthoDB" id="7869153at2"/>
<evidence type="ECO:0008006" key="3">
    <source>
        <dbReference type="Google" id="ProtNLM"/>
    </source>
</evidence>
<dbReference type="Proteomes" id="UP000465778">
    <property type="component" value="Unassembled WGS sequence"/>
</dbReference>
<accession>A0A800MX09</accession>
<protein>
    <recommendedName>
        <fullName evidence="3">YheC/D-like protein</fullName>
    </recommendedName>
</protein>
<comment type="caution">
    <text evidence="1">The sequence shown here is derived from an EMBL/GenBank/DDBJ whole genome shotgun (WGS) entry which is preliminary data.</text>
</comment>
<name>A0A800MX09_CYTFI</name>
<reference evidence="1 2" key="1">
    <citation type="journal article" date="2020" name="G3 (Bethesda)">
        <title>Whole Genome Sequencing and Comparative Genomics of Two Nematicidal Bacillus Strains Reveals a Wide Range of Possible Virulence Factors.</title>
        <authorList>
            <person name="Susic N."/>
            <person name="Janezic S."/>
            <person name="Rupnik M."/>
            <person name="Geric Stare B."/>
        </authorList>
    </citation>
    <scope>NUCLEOTIDE SEQUENCE [LARGE SCALE GENOMIC DNA]</scope>
    <source>
        <strain evidence="1 2">I-1582</strain>
    </source>
</reference>
<evidence type="ECO:0000313" key="2">
    <source>
        <dbReference type="Proteomes" id="UP000465778"/>
    </source>
</evidence>
<gene>
    <name evidence="1" type="ORF">KIS1582_2212</name>
</gene>
<dbReference type="Pfam" id="PF14398">
    <property type="entry name" value="ATPgrasp_YheCD"/>
    <property type="match status" value="1"/>
</dbReference>
<sequence>MKLYYDWASRTWFGSSSCTLGSSQHPLNIISPLAARDLLSFSLSLRNGNAGPVIGILTGKGKDQAIAGNGPLFKALQNSILQKSGLSYVFTLENLKDNSVNGYIYIPRQDKWIEAMCPLPHLVYNRVPFRKLEKTEAFHKASRFFNEQAIPFFNPGFLDKFDIYQLLKDHPPLKDYIPETILVTGPKPLKDFIQRYNNIYLKPANGSKGKGIYQLIRLEKSITLNGLHDSFSYADYDHFWNQWDTKLTNKPYLAQKAISPAKIEGKRFDFRILAHFSGGCYSVTGIGIRQSHEQDITTHIPNGGVMIPYESVRTKEHDAFIHTAASEAGKLLEKTKGFHGEYSIDAGLTDQGNYVIYEINSKPMSFDEIWIEEKRIEELTRLFLSLSGF</sequence>
<dbReference type="AlphaFoldDB" id="A0A800MX09"/>
<dbReference type="InterPro" id="IPR026838">
    <property type="entry name" value="YheC/D"/>
</dbReference>
<organism evidence="1 2">
    <name type="scientific">Cytobacillus firmus</name>
    <name type="common">Bacillus firmus</name>
    <dbReference type="NCBI Taxonomy" id="1399"/>
    <lineage>
        <taxon>Bacteria</taxon>
        <taxon>Bacillati</taxon>
        <taxon>Bacillota</taxon>
        <taxon>Bacilli</taxon>
        <taxon>Bacillales</taxon>
        <taxon>Bacillaceae</taxon>
        <taxon>Cytobacillus</taxon>
    </lineage>
</organism>
<dbReference type="RefSeq" id="WP_159345083.1">
    <property type="nucleotide sequence ID" value="NZ_JBALOT010000006.1"/>
</dbReference>
<dbReference type="EMBL" id="VDEM01000021">
    <property type="protein sequence ID" value="KAF0823967.1"/>
    <property type="molecule type" value="Genomic_DNA"/>
</dbReference>
<dbReference type="SUPFAM" id="SSF56059">
    <property type="entry name" value="Glutathione synthetase ATP-binding domain-like"/>
    <property type="match status" value="1"/>
</dbReference>
<proteinExistence type="predicted"/>
<evidence type="ECO:0000313" key="1">
    <source>
        <dbReference type="EMBL" id="KAF0823967.1"/>
    </source>
</evidence>